<dbReference type="GO" id="GO:0020037">
    <property type="term" value="F:heme binding"/>
    <property type="evidence" value="ECO:0007669"/>
    <property type="project" value="InterPro"/>
</dbReference>
<dbReference type="AlphaFoldDB" id="A0A6M1SQ71"/>
<feature type="transmembrane region" description="Helical" evidence="1">
    <location>
        <begin position="12"/>
        <end position="32"/>
    </location>
</feature>
<protein>
    <submittedName>
        <fullName evidence="2">Cbb3-type cytochrome c oxidase subunit I</fullName>
    </submittedName>
</protein>
<reference evidence="2 3" key="1">
    <citation type="submission" date="2020-02" db="EMBL/GenBank/DDBJ databases">
        <title>Balneolaceae bacterium YR4-1, complete genome.</title>
        <authorList>
            <person name="Li Y."/>
            <person name="Wu S."/>
        </authorList>
    </citation>
    <scope>NUCLEOTIDE SEQUENCE [LARGE SCALE GENOMIC DNA]</scope>
    <source>
        <strain evidence="2 3">YR4-1</strain>
    </source>
</reference>
<dbReference type="RefSeq" id="WP_165142980.1">
    <property type="nucleotide sequence ID" value="NZ_JAALLT010000004.1"/>
</dbReference>
<feature type="transmembrane region" description="Helical" evidence="1">
    <location>
        <begin position="44"/>
        <end position="66"/>
    </location>
</feature>
<gene>
    <name evidence="2" type="ORF">G3570_12760</name>
</gene>
<keyword evidence="1" id="KW-0812">Transmembrane</keyword>
<dbReference type="Pfam" id="PF00115">
    <property type="entry name" value="COX1"/>
    <property type="match status" value="1"/>
</dbReference>
<keyword evidence="1" id="KW-1133">Transmembrane helix</keyword>
<dbReference type="SUPFAM" id="SSF81442">
    <property type="entry name" value="Cytochrome c oxidase subunit I-like"/>
    <property type="match status" value="1"/>
</dbReference>
<evidence type="ECO:0000313" key="2">
    <source>
        <dbReference type="EMBL" id="NGP77511.1"/>
    </source>
</evidence>
<sequence length="137" mass="15832">MPIISRWMIRSSLIYLFLGTLMGAAMLIHKAYPLHPAVWQLLPLHIEITIFGWIIQLTLGTGYWMLPRFLQSPQRGKKLPAILMVVFLNLGIIFVVMNNLLQADFPLSQIGRSFELAAVILFISLHWNRIVTYRSRE</sequence>
<dbReference type="GO" id="GO:0009060">
    <property type="term" value="P:aerobic respiration"/>
    <property type="evidence" value="ECO:0007669"/>
    <property type="project" value="InterPro"/>
</dbReference>
<keyword evidence="1" id="KW-0472">Membrane</keyword>
<feature type="transmembrane region" description="Helical" evidence="1">
    <location>
        <begin position="78"/>
        <end position="97"/>
    </location>
</feature>
<evidence type="ECO:0000313" key="3">
    <source>
        <dbReference type="Proteomes" id="UP000473278"/>
    </source>
</evidence>
<feature type="transmembrane region" description="Helical" evidence="1">
    <location>
        <begin position="109"/>
        <end position="127"/>
    </location>
</feature>
<name>A0A6M1SQ71_9BACT</name>
<proteinExistence type="predicted"/>
<evidence type="ECO:0000256" key="1">
    <source>
        <dbReference type="SAM" id="Phobius"/>
    </source>
</evidence>
<dbReference type="Proteomes" id="UP000473278">
    <property type="component" value="Unassembled WGS sequence"/>
</dbReference>
<dbReference type="GO" id="GO:0004129">
    <property type="term" value="F:cytochrome-c oxidase activity"/>
    <property type="evidence" value="ECO:0007669"/>
    <property type="project" value="InterPro"/>
</dbReference>
<dbReference type="InterPro" id="IPR000883">
    <property type="entry name" value="Cyt_C_Oxase_1"/>
</dbReference>
<keyword evidence="3" id="KW-1185">Reference proteome</keyword>
<accession>A0A6M1SQ71</accession>
<dbReference type="Gene3D" id="1.20.210.10">
    <property type="entry name" value="Cytochrome c oxidase-like, subunit I domain"/>
    <property type="match status" value="1"/>
</dbReference>
<organism evidence="2 3">
    <name type="scientific">Halalkalibaculum roseum</name>
    <dbReference type="NCBI Taxonomy" id="2709311"/>
    <lineage>
        <taxon>Bacteria</taxon>
        <taxon>Pseudomonadati</taxon>
        <taxon>Balneolota</taxon>
        <taxon>Balneolia</taxon>
        <taxon>Balneolales</taxon>
        <taxon>Balneolaceae</taxon>
        <taxon>Halalkalibaculum</taxon>
    </lineage>
</organism>
<dbReference type="InterPro" id="IPR036927">
    <property type="entry name" value="Cyt_c_oxase-like_su1_sf"/>
</dbReference>
<dbReference type="EMBL" id="JAALLT010000004">
    <property type="protein sequence ID" value="NGP77511.1"/>
    <property type="molecule type" value="Genomic_DNA"/>
</dbReference>
<comment type="caution">
    <text evidence="2">The sequence shown here is derived from an EMBL/GenBank/DDBJ whole genome shotgun (WGS) entry which is preliminary data.</text>
</comment>
<dbReference type="GO" id="GO:0016020">
    <property type="term" value="C:membrane"/>
    <property type="evidence" value="ECO:0007669"/>
    <property type="project" value="InterPro"/>
</dbReference>